<dbReference type="PROSITE" id="PS50111">
    <property type="entry name" value="CHEMOTAXIS_TRANSDUC_2"/>
    <property type="match status" value="1"/>
</dbReference>
<dbReference type="Proteomes" id="UP000249204">
    <property type="component" value="Unassembled WGS sequence"/>
</dbReference>
<evidence type="ECO:0000259" key="3">
    <source>
        <dbReference type="PROSITE" id="PS50111"/>
    </source>
</evidence>
<gene>
    <name evidence="4" type="ORF">DN757_03555</name>
</gene>
<feature type="domain" description="Methyl-accepting transducer" evidence="3">
    <location>
        <begin position="128"/>
        <end position="279"/>
    </location>
</feature>
<evidence type="ECO:0000313" key="4">
    <source>
        <dbReference type="EMBL" id="PZT57077.1"/>
    </source>
</evidence>
<keyword evidence="1 2" id="KW-0807">Transducer</keyword>
<dbReference type="AlphaFoldDB" id="A0A2W6NMM0"/>
<dbReference type="PANTHER" id="PTHR32089">
    <property type="entry name" value="METHYL-ACCEPTING CHEMOTAXIS PROTEIN MCPB"/>
    <property type="match status" value="1"/>
</dbReference>
<comment type="caution">
    <text evidence="4">The sequence shown here is derived from an EMBL/GenBank/DDBJ whole genome shotgun (WGS) entry which is preliminary data.</text>
</comment>
<dbReference type="PANTHER" id="PTHR32089:SF112">
    <property type="entry name" value="LYSOZYME-LIKE PROTEIN-RELATED"/>
    <property type="match status" value="1"/>
</dbReference>
<proteinExistence type="predicted"/>
<dbReference type="GO" id="GO:0016020">
    <property type="term" value="C:membrane"/>
    <property type="evidence" value="ECO:0007669"/>
    <property type="project" value="InterPro"/>
</dbReference>
<reference evidence="4 5" key="1">
    <citation type="submission" date="2018-06" db="EMBL/GenBank/DDBJ databases">
        <title>Isolation of heavy metals resistant Paenibacillus silvae NC2 from Gold-Copper mine in ZiJin, China.</title>
        <authorList>
            <person name="Xu J."/>
            <person name="Mazhar H.S."/>
            <person name="Rensing C."/>
        </authorList>
    </citation>
    <scope>NUCLEOTIDE SEQUENCE [LARGE SCALE GENOMIC DNA]</scope>
    <source>
        <strain evidence="4 5">NC2</strain>
    </source>
</reference>
<organism evidence="4 5">
    <name type="scientific">Paenibacillus silvae</name>
    <dbReference type="NCBI Taxonomy" id="1325358"/>
    <lineage>
        <taxon>Bacteria</taxon>
        <taxon>Bacillati</taxon>
        <taxon>Bacillota</taxon>
        <taxon>Bacilli</taxon>
        <taxon>Bacillales</taxon>
        <taxon>Paenibacillaceae</taxon>
        <taxon>Paenibacillus</taxon>
    </lineage>
</organism>
<dbReference type="RefSeq" id="WP_111268900.1">
    <property type="nucleotide sequence ID" value="NZ_QKWW01000011.1"/>
</dbReference>
<sequence>MDIIQALIQSMPYFRAAIRQDVTLSLIDREKYLYFSSGESLKQLNFKTGDPLPEANLNFADLRNGTTTTYSHFPKEVFGIPFDVAFIPVKNVADEIVAVFTLVYSMENQEKLQQLMDIVEGLTNQLVDSVQHVAAHSEELSATSEEMLGNTKKAVQTSGGVTQVAGFIREISEQTNLLGLNAAIEAARVGDAGAGFGVVAKEIRKLSVDTKNATNEIEKSLLTVRQSIELLDNDLGEITASSQEQAELVSEFMETINHLNGTTRELKQFIQKLINIHES</sequence>
<name>A0A2W6NMM0_9BACL</name>
<dbReference type="InterPro" id="IPR004089">
    <property type="entry name" value="MCPsignal_dom"/>
</dbReference>
<dbReference type="Pfam" id="PF00015">
    <property type="entry name" value="MCPsignal"/>
    <property type="match status" value="1"/>
</dbReference>
<dbReference type="Gene3D" id="1.10.287.950">
    <property type="entry name" value="Methyl-accepting chemotaxis protein"/>
    <property type="match status" value="1"/>
</dbReference>
<evidence type="ECO:0000313" key="5">
    <source>
        <dbReference type="Proteomes" id="UP000249204"/>
    </source>
</evidence>
<dbReference type="GO" id="GO:0007165">
    <property type="term" value="P:signal transduction"/>
    <property type="evidence" value="ECO:0007669"/>
    <property type="project" value="UniProtKB-KW"/>
</dbReference>
<dbReference type="SMART" id="SM00283">
    <property type="entry name" value="MA"/>
    <property type="match status" value="1"/>
</dbReference>
<protein>
    <submittedName>
        <fullName evidence="4">Chemotaxis protein</fullName>
    </submittedName>
</protein>
<evidence type="ECO:0000256" key="1">
    <source>
        <dbReference type="ARBA" id="ARBA00023224"/>
    </source>
</evidence>
<dbReference type="SUPFAM" id="SSF58104">
    <property type="entry name" value="Methyl-accepting chemotaxis protein (MCP) signaling domain"/>
    <property type="match status" value="1"/>
</dbReference>
<dbReference type="EMBL" id="QKWW01000011">
    <property type="protein sequence ID" value="PZT57077.1"/>
    <property type="molecule type" value="Genomic_DNA"/>
</dbReference>
<accession>A0A2W6NMM0</accession>
<evidence type="ECO:0000256" key="2">
    <source>
        <dbReference type="PROSITE-ProRule" id="PRU00284"/>
    </source>
</evidence>